<dbReference type="InterPro" id="IPR027417">
    <property type="entry name" value="P-loop_NTPase"/>
</dbReference>
<feature type="non-terminal residue" evidence="2">
    <location>
        <position position="1"/>
    </location>
</feature>
<reference evidence="2 3" key="1">
    <citation type="submission" date="2021-06" db="EMBL/GenBank/DDBJ databases">
        <authorList>
            <person name="Palmer J.M."/>
        </authorList>
    </citation>
    <scope>NUCLEOTIDE SEQUENCE [LARGE SCALE GENOMIC DNA]</scope>
    <source>
        <strain evidence="2 3">AS_MEX2019</strain>
        <tissue evidence="2">Muscle</tissue>
    </source>
</reference>
<gene>
    <name evidence="2" type="primary">ABCA1_1</name>
    <name evidence="2" type="ORF">AMECASPLE_003458</name>
</gene>
<sequence length="311" mass="34535">CFGLLGINGAGKTTTFKMLTGDIPVSSGEAFLNGYSIRTEMRNVHQNMGYCPQFDAINDLLTGREHLEFYARLRGVPEVEVAMVAEWGIQKLGLVKYANKSAGTYSGGNKRKLSTAISLIGCPPVVFLDEPTTGMDPKARRFLWDCILSVIKEGRSVILTSHSMEECEALCTRMAIMVNGRFKCLGSIQHLKNRFGDGYTVILRVGGSSPALKPVEDFVQQTFSDSILKEKHHNTLQYQFPYTQGALASIFSQFTSNQHRLGVEDYSVSQTTLDQVFVNFARHQHGEDDSQSYSNPVDITDELPLRSLQTS</sequence>
<comment type="caution">
    <text evidence="2">The sequence shown here is derived from an EMBL/GenBank/DDBJ whole genome shotgun (WGS) entry which is preliminary data.</text>
</comment>
<name>A0ABV0XML4_9TELE</name>
<dbReference type="InterPro" id="IPR056264">
    <property type="entry name" value="R2_ABCA1-4-like"/>
</dbReference>
<dbReference type="GO" id="GO:0005524">
    <property type="term" value="F:ATP binding"/>
    <property type="evidence" value="ECO:0007669"/>
    <property type="project" value="UniProtKB-KW"/>
</dbReference>
<evidence type="ECO:0000313" key="2">
    <source>
        <dbReference type="EMBL" id="MEQ2282701.1"/>
    </source>
</evidence>
<dbReference type="InterPro" id="IPR003439">
    <property type="entry name" value="ABC_transporter-like_ATP-bd"/>
</dbReference>
<evidence type="ECO:0000313" key="3">
    <source>
        <dbReference type="Proteomes" id="UP001469553"/>
    </source>
</evidence>
<organism evidence="2 3">
    <name type="scientific">Ameca splendens</name>
    <dbReference type="NCBI Taxonomy" id="208324"/>
    <lineage>
        <taxon>Eukaryota</taxon>
        <taxon>Metazoa</taxon>
        <taxon>Chordata</taxon>
        <taxon>Craniata</taxon>
        <taxon>Vertebrata</taxon>
        <taxon>Euteleostomi</taxon>
        <taxon>Actinopterygii</taxon>
        <taxon>Neopterygii</taxon>
        <taxon>Teleostei</taxon>
        <taxon>Neoteleostei</taxon>
        <taxon>Acanthomorphata</taxon>
        <taxon>Ovalentaria</taxon>
        <taxon>Atherinomorphae</taxon>
        <taxon>Cyprinodontiformes</taxon>
        <taxon>Goodeidae</taxon>
        <taxon>Ameca</taxon>
    </lineage>
</organism>
<evidence type="ECO:0000259" key="1">
    <source>
        <dbReference type="PROSITE" id="PS50893"/>
    </source>
</evidence>
<dbReference type="InterPro" id="IPR026082">
    <property type="entry name" value="ABCA"/>
</dbReference>
<dbReference type="Pfam" id="PF23321">
    <property type="entry name" value="R1_ABCA1"/>
    <property type="match status" value="1"/>
</dbReference>
<dbReference type="Pfam" id="PF00005">
    <property type="entry name" value="ABC_tran"/>
    <property type="match status" value="1"/>
</dbReference>
<dbReference type="EMBL" id="JAHRIP010009541">
    <property type="protein sequence ID" value="MEQ2282701.1"/>
    <property type="molecule type" value="Genomic_DNA"/>
</dbReference>
<keyword evidence="3" id="KW-1185">Reference proteome</keyword>
<feature type="domain" description="ABC transporter" evidence="1">
    <location>
        <begin position="2"/>
        <end position="204"/>
    </location>
</feature>
<dbReference type="PANTHER" id="PTHR19229">
    <property type="entry name" value="ATP-BINDING CASSETTE TRANSPORTER SUBFAMILY A ABCA"/>
    <property type="match status" value="1"/>
</dbReference>
<protein>
    <submittedName>
        <fullName evidence="2">ATP-binding cassette sub- A member 1</fullName>
    </submittedName>
</protein>
<dbReference type="PROSITE" id="PS50893">
    <property type="entry name" value="ABC_TRANSPORTER_2"/>
    <property type="match status" value="1"/>
</dbReference>
<dbReference type="Proteomes" id="UP001469553">
    <property type="component" value="Unassembled WGS sequence"/>
</dbReference>
<accession>A0ABV0XML4</accession>
<keyword evidence="2" id="KW-0067">ATP-binding</keyword>
<keyword evidence="2" id="KW-0547">Nucleotide-binding</keyword>
<dbReference type="PANTHER" id="PTHR19229:SF234">
    <property type="entry name" value="ATP-BINDING CASSETTE SUB-FAMILY A MEMBER 1-LIKE"/>
    <property type="match status" value="1"/>
</dbReference>
<dbReference type="SUPFAM" id="SSF52540">
    <property type="entry name" value="P-loop containing nucleoside triphosphate hydrolases"/>
    <property type="match status" value="1"/>
</dbReference>
<proteinExistence type="predicted"/>
<dbReference type="Gene3D" id="3.40.50.300">
    <property type="entry name" value="P-loop containing nucleotide triphosphate hydrolases"/>
    <property type="match status" value="1"/>
</dbReference>
<dbReference type="CDD" id="cd03263">
    <property type="entry name" value="ABC_subfamily_A"/>
    <property type="match status" value="1"/>
</dbReference>